<reference evidence="2" key="1">
    <citation type="submission" date="2023-06" db="EMBL/GenBank/DDBJ databases">
        <title>Genome-scale phylogeny and comparative genomics of the fungal order Sordariales.</title>
        <authorList>
            <consortium name="Lawrence Berkeley National Laboratory"/>
            <person name="Hensen N."/>
            <person name="Bonometti L."/>
            <person name="Westerberg I."/>
            <person name="Brannstrom I.O."/>
            <person name="Guillou S."/>
            <person name="Cros-Aarteil S."/>
            <person name="Calhoun S."/>
            <person name="Haridas S."/>
            <person name="Kuo A."/>
            <person name="Mondo S."/>
            <person name="Pangilinan J."/>
            <person name="Riley R."/>
            <person name="Labutti K."/>
            <person name="Andreopoulos B."/>
            <person name="Lipzen A."/>
            <person name="Chen C."/>
            <person name="Yanf M."/>
            <person name="Daum C."/>
            <person name="Ng V."/>
            <person name="Clum A."/>
            <person name="Steindorff A."/>
            <person name="Ohm R."/>
            <person name="Martin F."/>
            <person name="Silar P."/>
            <person name="Natvig D."/>
            <person name="Lalanne C."/>
            <person name="Gautier V."/>
            <person name="Ament-Velasquez S.L."/>
            <person name="Kruys A."/>
            <person name="Hutchinson M.I."/>
            <person name="Powell A.J."/>
            <person name="Barry K."/>
            <person name="Miller A.N."/>
            <person name="Grigoriev I.V."/>
            <person name="Debuchy R."/>
            <person name="Gladieux P."/>
            <person name="Thoren M.H."/>
            <person name="Johannesson H."/>
        </authorList>
    </citation>
    <scope>NUCLEOTIDE SEQUENCE</scope>
    <source>
        <strain evidence="2">SMH4607-1</strain>
    </source>
</reference>
<protein>
    <submittedName>
        <fullName evidence="2">Uncharacterized protein</fullName>
    </submittedName>
</protein>
<organism evidence="2 3">
    <name type="scientific">Lasiosphaeris hirsuta</name>
    <dbReference type="NCBI Taxonomy" id="260670"/>
    <lineage>
        <taxon>Eukaryota</taxon>
        <taxon>Fungi</taxon>
        <taxon>Dikarya</taxon>
        <taxon>Ascomycota</taxon>
        <taxon>Pezizomycotina</taxon>
        <taxon>Sordariomycetes</taxon>
        <taxon>Sordariomycetidae</taxon>
        <taxon>Sordariales</taxon>
        <taxon>Lasiosphaeriaceae</taxon>
        <taxon>Lasiosphaeris</taxon>
    </lineage>
</organism>
<evidence type="ECO:0000313" key="2">
    <source>
        <dbReference type="EMBL" id="KAK0725604.1"/>
    </source>
</evidence>
<accession>A0AA40B0U6</accession>
<proteinExistence type="predicted"/>
<feature type="compositionally biased region" description="Polar residues" evidence="1">
    <location>
        <begin position="113"/>
        <end position="133"/>
    </location>
</feature>
<feature type="compositionally biased region" description="Basic and acidic residues" evidence="1">
    <location>
        <begin position="28"/>
        <end position="37"/>
    </location>
</feature>
<feature type="region of interest" description="Disordered" evidence="1">
    <location>
        <begin position="15"/>
        <end position="64"/>
    </location>
</feature>
<keyword evidence="3" id="KW-1185">Reference proteome</keyword>
<dbReference type="Proteomes" id="UP001172102">
    <property type="component" value="Unassembled WGS sequence"/>
</dbReference>
<name>A0AA40B0U6_9PEZI</name>
<sequence>MAFARLTAAAILCPRPSHCPQQSPASDYEPRQPERRNGLPWVPSMQTPSRRLPQNLRWPQQVEKQKRIRGLVQEAAAPENRPWGGSGLGWRMRNTVPIQYEDDASAVSEDLDTTSQSPISKPSAETRTPQSCEVPSLPPPSPARAPSPYTTSTKRSSSPVKSPLDLLNNPGKPVQYELLEETAILRKLKKDRCCRQRQTTCFFSFGCPLLRLATAHVYHVTAEDITKSNHLAQV</sequence>
<evidence type="ECO:0000313" key="3">
    <source>
        <dbReference type="Proteomes" id="UP001172102"/>
    </source>
</evidence>
<feature type="region of interest" description="Disordered" evidence="1">
    <location>
        <begin position="107"/>
        <end position="168"/>
    </location>
</feature>
<feature type="compositionally biased region" description="Polar residues" evidence="1">
    <location>
        <begin position="149"/>
        <end position="160"/>
    </location>
</feature>
<dbReference type="AlphaFoldDB" id="A0AA40B0U6"/>
<comment type="caution">
    <text evidence="2">The sequence shown here is derived from an EMBL/GenBank/DDBJ whole genome shotgun (WGS) entry which is preliminary data.</text>
</comment>
<evidence type="ECO:0000256" key="1">
    <source>
        <dbReference type="SAM" id="MobiDB-lite"/>
    </source>
</evidence>
<gene>
    <name evidence="2" type="ORF">B0H67DRAFT_680931</name>
</gene>
<feature type="compositionally biased region" description="Pro residues" evidence="1">
    <location>
        <begin position="136"/>
        <end position="145"/>
    </location>
</feature>
<dbReference type="EMBL" id="JAUKUA010000002">
    <property type="protein sequence ID" value="KAK0725604.1"/>
    <property type="molecule type" value="Genomic_DNA"/>
</dbReference>